<dbReference type="Proteomes" id="UP000231279">
    <property type="component" value="Unassembled WGS sequence"/>
</dbReference>
<dbReference type="GO" id="GO:0003843">
    <property type="term" value="F:1,3-beta-D-glucan synthase activity"/>
    <property type="evidence" value="ECO:0007669"/>
    <property type="project" value="UniProtKB-EC"/>
</dbReference>
<sequence length="104" mass="12067">MSKVYDDWERLVRATIRREQLWQLCHDHSRTPSDGSTTTSGTSPNSSSPIPDVVPTDSKNPLDHQSRLVEAEVKKDKLMKRGKSRMRLDRWILTRWLSNALVHK</sequence>
<reference evidence="3" key="1">
    <citation type="journal article" date="2018" name="Gigascience">
        <title>Genome assembly of the Pink Ipe (Handroanthus impetiginosus, Bignoniaceae), a highly valued, ecologically keystone Neotropical timber forest tree.</title>
        <authorList>
            <person name="Silva-Junior O.B."/>
            <person name="Grattapaglia D."/>
            <person name="Novaes E."/>
            <person name="Collevatti R.G."/>
        </authorList>
    </citation>
    <scope>NUCLEOTIDE SEQUENCE [LARGE SCALE GENOMIC DNA]</scope>
    <source>
        <strain evidence="3">cv. UFG-1</strain>
    </source>
</reference>
<dbReference type="EMBL" id="NKXS01001097">
    <property type="protein sequence ID" value="PIN20564.1"/>
    <property type="molecule type" value="Genomic_DNA"/>
</dbReference>
<feature type="region of interest" description="Disordered" evidence="1">
    <location>
        <begin position="27"/>
        <end position="66"/>
    </location>
</feature>
<feature type="compositionally biased region" description="Low complexity" evidence="1">
    <location>
        <begin position="32"/>
        <end position="49"/>
    </location>
</feature>
<proteinExistence type="predicted"/>
<name>A0A2G9HSR7_9LAMI</name>
<dbReference type="AlphaFoldDB" id="A0A2G9HSR7"/>
<comment type="caution">
    <text evidence="2">The sequence shown here is derived from an EMBL/GenBank/DDBJ whole genome shotgun (WGS) entry which is preliminary data.</text>
</comment>
<gene>
    <name evidence="2" type="ORF">CDL12_06749</name>
</gene>
<keyword evidence="2" id="KW-0808">Transferase</keyword>
<evidence type="ECO:0000313" key="3">
    <source>
        <dbReference type="Proteomes" id="UP000231279"/>
    </source>
</evidence>
<accession>A0A2G9HSR7</accession>
<evidence type="ECO:0000256" key="1">
    <source>
        <dbReference type="SAM" id="MobiDB-lite"/>
    </source>
</evidence>
<dbReference type="OrthoDB" id="913258at2759"/>
<evidence type="ECO:0000313" key="2">
    <source>
        <dbReference type="EMBL" id="PIN20564.1"/>
    </source>
</evidence>
<organism evidence="2 3">
    <name type="scientific">Handroanthus impetiginosus</name>
    <dbReference type="NCBI Taxonomy" id="429701"/>
    <lineage>
        <taxon>Eukaryota</taxon>
        <taxon>Viridiplantae</taxon>
        <taxon>Streptophyta</taxon>
        <taxon>Embryophyta</taxon>
        <taxon>Tracheophyta</taxon>
        <taxon>Spermatophyta</taxon>
        <taxon>Magnoliopsida</taxon>
        <taxon>eudicotyledons</taxon>
        <taxon>Gunneridae</taxon>
        <taxon>Pentapetalae</taxon>
        <taxon>asterids</taxon>
        <taxon>lamiids</taxon>
        <taxon>Lamiales</taxon>
        <taxon>Bignoniaceae</taxon>
        <taxon>Crescentiina</taxon>
        <taxon>Tabebuia alliance</taxon>
        <taxon>Handroanthus</taxon>
    </lineage>
</organism>
<protein>
    <submittedName>
        <fullName evidence="2">1,3-beta-glucan synthase</fullName>
        <ecNumber evidence="2">2.4.1.34</ecNumber>
    </submittedName>
</protein>
<dbReference type="EC" id="2.4.1.34" evidence="2"/>
<keyword evidence="2" id="KW-0328">Glycosyltransferase</keyword>
<keyword evidence="3" id="KW-1185">Reference proteome</keyword>